<dbReference type="EMBL" id="PXYL01000019">
    <property type="protein sequence ID" value="PSJ56265.1"/>
    <property type="molecule type" value="Genomic_DNA"/>
</dbReference>
<evidence type="ECO:0000256" key="1">
    <source>
        <dbReference type="SAM" id="MobiDB-lite"/>
    </source>
</evidence>
<feature type="region of interest" description="Disordered" evidence="1">
    <location>
        <begin position="59"/>
        <end position="89"/>
    </location>
</feature>
<name>A0A2P7S1B3_9HYPH</name>
<dbReference type="Proteomes" id="UP000240653">
    <property type="component" value="Unassembled WGS sequence"/>
</dbReference>
<dbReference type="AlphaFoldDB" id="A0A2P7S1B3"/>
<organism evidence="2 3">
    <name type="scientific">Pseudaminobacter soli</name>
    <name type="common">ex Li et al. 2025</name>
    <dbReference type="NCBI Taxonomy" id="1295366"/>
    <lineage>
        <taxon>Bacteria</taxon>
        <taxon>Pseudomonadati</taxon>
        <taxon>Pseudomonadota</taxon>
        <taxon>Alphaproteobacteria</taxon>
        <taxon>Hyphomicrobiales</taxon>
        <taxon>Phyllobacteriaceae</taxon>
        <taxon>Pseudaminobacter</taxon>
    </lineage>
</organism>
<evidence type="ECO:0000313" key="3">
    <source>
        <dbReference type="Proteomes" id="UP000240653"/>
    </source>
</evidence>
<evidence type="ECO:0000313" key="2">
    <source>
        <dbReference type="EMBL" id="PSJ56265.1"/>
    </source>
</evidence>
<protein>
    <submittedName>
        <fullName evidence="2">Uncharacterized protein</fullName>
    </submittedName>
</protein>
<reference evidence="2 3" key="1">
    <citation type="submission" date="2018-03" db="EMBL/GenBank/DDBJ databases">
        <title>The draft genome of Mesorhizobium soli JCM 19897.</title>
        <authorList>
            <person name="Li L."/>
            <person name="Liu L."/>
            <person name="Liang L."/>
            <person name="Wang T."/>
            <person name="Zhang X."/>
        </authorList>
    </citation>
    <scope>NUCLEOTIDE SEQUENCE [LARGE SCALE GENOMIC DNA]</scope>
    <source>
        <strain evidence="2 3">JCM 19897</strain>
    </source>
</reference>
<keyword evidence="3" id="KW-1185">Reference proteome</keyword>
<sequence>MEITPVRYISTDHSTDQAVVTITFERVDGNRFSVVLDADEAFKMAKDVAEEACIAKEFGMTKRGDPDHPTRDTAETPAPNPNGDTAIDD</sequence>
<gene>
    <name evidence="2" type="ORF">C7I85_25185</name>
</gene>
<dbReference type="RefSeq" id="WP_106726752.1">
    <property type="nucleotide sequence ID" value="NZ_PXYL01000019.1"/>
</dbReference>
<proteinExistence type="predicted"/>
<accession>A0A2P7S1B3</accession>
<comment type="caution">
    <text evidence="2">The sequence shown here is derived from an EMBL/GenBank/DDBJ whole genome shotgun (WGS) entry which is preliminary data.</text>
</comment>
<feature type="compositionally biased region" description="Basic and acidic residues" evidence="1">
    <location>
        <begin position="59"/>
        <end position="74"/>
    </location>
</feature>